<feature type="domain" description="HTH hxlR-type" evidence="4">
    <location>
        <begin position="39"/>
        <end position="143"/>
    </location>
</feature>
<keyword evidence="3" id="KW-0804">Transcription</keyword>
<evidence type="ECO:0000256" key="1">
    <source>
        <dbReference type="ARBA" id="ARBA00023015"/>
    </source>
</evidence>
<name>A0A173MIS8_9BACT</name>
<evidence type="ECO:0000256" key="2">
    <source>
        <dbReference type="ARBA" id="ARBA00023125"/>
    </source>
</evidence>
<dbReference type="PANTHER" id="PTHR33204:SF29">
    <property type="entry name" value="TRANSCRIPTIONAL REGULATOR"/>
    <property type="match status" value="1"/>
</dbReference>
<evidence type="ECO:0000256" key="3">
    <source>
        <dbReference type="ARBA" id="ARBA00023163"/>
    </source>
</evidence>
<dbReference type="InterPro" id="IPR002577">
    <property type="entry name" value="HTH_HxlR"/>
</dbReference>
<dbReference type="Proteomes" id="UP000186917">
    <property type="component" value="Unassembled WGS sequence"/>
</dbReference>
<evidence type="ECO:0000313" key="5">
    <source>
        <dbReference type="EMBL" id="SIS91615.1"/>
    </source>
</evidence>
<dbReference type="SUPFAM" id="SSF46785">
    <property type="entry name" value="Winged helix' DNA-binding domain"/>
    <property type="match status" value="1"/>
</dbReference>
<dbReference type="Gene3D" id="1.10.10.10">
    <property type="entry name" value="Winged helix-like DNA-binding domain superfamily/Winged helix DNA-binding domain"/>
    <property type="match status" value="1"/>
</dbReference>
<dbReference type="RefSeq" id="WP_231940271.1">
    <property type="nucleotide sequence ID" value="NZ_AP017422.1"/>
</dbReference>
<keyword evidence="6" id="KW-1185">Reference proteome</keyword>
<dbReference type="GO" id="GO:0003677">
    <property type="term" value="F:DNA binding"/>
    <property type="evidence" value="ECO:0007669"/>
    <property type="project" value="UniProtKB-KW"/>
</dbReference>
<dbReference type="AlphaFoldDB" id="A0A173MIS8"/>
<dbReference type="KEGG" id="fln:FLA_3331"/>
<evidence type="ECO:0000259" key="4">
    <source>
        <dbReference type="PROSITE" id="PS51118"/>
    </source>
</evidence>
<dbReference type="PROSITE" id="PS51118">
    <property type="entry name" value="HTH_HXLR"/>
    <property type="match status" value="1"/>
</dbReference>
<organism evidence="5 6">
    <name type="scientific">Filimonas lacunae</name>
    <dbReference type="NCBI Taxonomy" id="477680"/>
    <lineage>
        <taxon>Bacteria</taxon>
        <taxon>Pseudomonadati</taxon>
        <taxon>Bacteroidota</taxon>
        <taxon>Chitinophagia</taxon>
        <taxon>Chitinophagales</taxon>
        <taxon>Chitinophagaceae</taxon>
        <taxon>Filimonas</taxon>
    </lineage>
</organism>
<evidence type="ECO:0000313" key="6">
    <source>
        <dbReference type="Proteomes" id="UP000186917"/>
    </source>
</evidence>
<protein>
    <submittedName>
        <fullName evidence="5">Transcriptional regulator, HxlR family</fullName>
    </submittedName>
</protein>
<dbReference type="InterPro" id="IPR036388">
    <property type="entry name" value="WH-like_DNA-bd_sf"/>
</dbReference>
<proteinExistence type="predicted"/>
<dbReference type="EMBL" id="FTOR01000002">
    <property type="protein sequence ID" value="SIS91615.1"/>
    <property type="molecule type" value="Genomic_DNA"/>
</dbReference>
<reference evidence="6" key="1">
    <citation type="submission" date="2017-01" db="EMBL/GenBank/DDBJ databases">
        <authorList>
            <person name="Varghese N."/>
            <person name="Submissions S."/>
        </authorList>
    </citation>
    <scope>NUCLEOTIDE SEQUENCE [LARGE SCALE GENOMIC DNA]</scope>
    <source>
        <strain evidence="6">DSM 21054</strain>
    </source>
</reference>
<keyword evidence="2" id="KW-0238">DNA-binding</keyword>
<gene>
    <name evidence="5" type="ORF">SAMN05421788_10268</name>
</gene>
<dbReference type="Pfam" id="PF01638">
    <property type="entry name" value="HxlR"/>
    <property type="match status" value="1"/>
</dbReference>
<dbReference type="InterPro" id="IPR036390">
    <property type="entry name" value="WH_DNA-bd_sf"/>
</dbReference>
<sequence>MAKLSTLWYNFVTGIIHVIKMSSTKREKLAKEVLGHPRDPKAEVQALQDAIYVIGGKWKLPIINSICNGNKRFREIERSIPGITTRMLSRELKEMELNQLILRTVSDLNPASVEYTATDYCYSFADIILAMIKWGKDHQKRIKGR</sequence>
<dbReference type="STRING" id="477680.SAMN05421788_10268"/>
<dbReference type="PANTHER" id="PTHR33204">
    <property type="entry name" value="TRANSCRIPTIONAL REGULATOR, MARR FAMILY"/>
    <property type="match status" value="1"/>
</dbReference>
<accession>A0A173MIS8</accession>
<keyword evidence="1" id="KW-0805">Transcription regulation</keyword>